<dbReference type="GO" id="GO:0016787">
    <property type="term" value="F:hydrolase activity"/>
    <property type="evidence" value="ECO:0007669"/>
    <property type="project" value="UniProtKB-KW"/>
</dbReference>
<name>A0ABU3V566_9ACTN</name>
<keyword evidence="1" id="KW-0614">Plasmid</keyword>
<keyword evidence="2" id="KW-1185">Reference proteome</keyword>
<dbReference type="EMBL" id="JARAKF010000003">
    <property type="protein sequence ID" value="MDU9001316.1"/>
    <property type="molecule type" value="Genomic_DNA"/>
</dbReference>
<protein>
    <submittedName>
        <fullName evidence="1">Glycosyl hydrolase</fullName>
    </submittedName>
</protein>
<dbReference type="Proteomes" id="UP001257627">
    <property type="component" value="Unassembled WGS sequence"/>
</dbReference>
<accession>A0ABU3V566</accession>
<keyword evidence="1" id="KW-0378">Hydrolase</keyword>
<reference evidence="1 2" key="1">
    <citation type="submission" date="2023-02" db="EMBL/GenBank/DDBJ databases">
        <authorList>
            <person name="Maleckis M."/>
        </authorList>
    </citation>
    <scope>NUCLEOTIDE SEQUENCE [LARGE SCALE GENOMIC DNA]</scope>
    <source>
        <strain evidence="1 2">P8-A2</strain>
        <plasmid evidence="1">unnamed1</plasmid>
    </source>
</reference>
<dbReference type="RefSeq" id="WP_266944174.1">
    <property type="nucleotide sequence ID" value="NZ_JAPEMK010000002.1"/>
</dbReference>
<proteinExistence type="predicted"/>
<gene>
    <name evidence="1" type="ORF">PU648_55575</name>
</gene>
<evidence type="ECO:0000313" key="2">
    <source>
        <dbReference type="Proteomes" id="UP001257627"/>
    </source>
</evidence>
<geneLocation type="plasmid" evidence="1">
    <name>unnamed1</name>
</geneLocation>
<evidence type="ECO:0000313" key="1">
    <source>
        <dbReference type="EMBL" id="MDU9001316.1"/>
    </source>
</evidence>
<comment type="caution">
    <text evidence="1">The sequence shown here is derived from an EMBL/GenBank/DDBJ whole genome shotgun (WGS) entry which is preliminary data.</text>
</comment>
<sequence length="40" mass="3900">MAGQSNMTAEQALDLWPRLMAAGKVLGSPAVATGGDVAGG</sequence>
<organism evidence="1 2">
    <name type="scientific">Streptomyces mirabilis</name>
    <dbReference type="NCBI Taxonomy" id="68239"/>
    <lineage>
        <taxon>Bacteria</taxon>
        <taxon>Bacillati</taxon>
        <taxon>Actinomycetota</taxon>
        <taxon>Actinomycetes</taxon>
        <taxon>Kitasatosporales</taxon>
        <taxon>Streptomycetaceae</taxon>
        <taxon>Streptomyces</taxon>
    </lineage>
</organism>